<keyword evidence="4" id="KW-0436">Ligase</keyword>
<keyword evidence="5" id="KW-1185">Reference proteome</keyword>
<dbReference type="InterPro" id="IPR050237">
    <property type="entry name" value="ATP-dep_AMP-bd_enzyme"/>
</dbReference>
<dbReference type="NCBIfam" id="NF005863">
    <property type="entry name" value="PRK07798.1"/>
    <property type="match status" value="1"/>
</dbReference>
<dbReference type="Gene3D" id="3.30.300.30">
    <property type="match status" value="1"/>
</dbReference>
<name>A0A853AMV1_9PSEU</name>
<dbReference type="EMBL" id="JACCFJ010000001">
    <property type="protein sequence ID" value="NYI85475.1"/>
    <property type="molecule type" value="Genomic_DNA"/>
</dbReference>
<proteinExistence type="predicted"/>
<gene>
    <name evidence="4" type="ORF">HNR68_004105</name>
</gene>
<dbReference type="PANTHER" id="PTHR43767:SF1">
    <property type="entry name" value="NONRIBOSOMAL PEPTIDE SYNTHASE PES1 (EUROFUNG)-RELATED"/>
    <property type="match status" value="1"/>
</dbReference>
<evidence type="ECO:0000259" key="2">
    <source>
        <dbReference type="Pfam" id="PF00501"/>
    </source>
</evidence>
<dbReference type="PROSITE" id="PS00455">
    <property type="entry name" value="AMP_BINDING"/>
    <property type="match status" value="1"/>
</dbReference>
<dbReference type="AlphaFoldDB" id="A0A853AMV1"/>
<feature type="domain" description="AMP-binding enzyme C-terminal" evidence="3">
    <location>
        <begin position="438"/>
        <end position="513"/>
    </location>
</feature>
<dbReference type="InterPro" id="IPR000873">
    <property type="entry name" value="AMP-dep_synth/lig_dom"/>
</dbReference>
<feature type="region of interest" description="Disordered" evidence="1">
    <location>
        <begin position="511"/>
        <end position="541"/>
    </location>
</feature>
<dbReference type="SUPFAM" id="SSF56801">
    <property type="entry name" value="Acetyl-CoA synthetase-like"/>
    <property type="match status" value="1"/>
</dbReference>
<comment type="caution">
    <text evidence="4">The sequence shown here is derived from an EMBL/GenBank/DDBJ whole genome shotgun (WGS) entry which is preliminary data.</text>
</comment>
<dbReference type="CDD" id="cd05924">
    <property type="entry name" value="FACL_like_5"/>
    <property type="match status" value="1"/>
</dbReference>
<dbReference type="InterPro" id="IPR042099">
    <property type="entry name" value="ANL_N_sf"/>
</dbReference>
<dbReference type="InterPro" id="IPR025110">
    <property type="entry name" value="AMP-bd_C"/>
</dbReference>
<evidence type="ECO:0000313" key="4">
    <source>
        <dbReference type="EMBL" id="NYI85475.1"/>
    </source>
</evidence>
<dbReference type="PANTHER" id="PTHR43767">
    <property type="entry name" value="LONG-CHAIN-FATTY-ACID--COA LIGASE"/>
    <property type="match status" value="1"/>
</dbReference>
<evidence type="ECO:0000313" key="5">
    <source>
        <dbReference type="Proteomes" id="UP000587002"/>
    </source>
</evidence>
<sequence>MAYNIADLFEHAVDLTPDRIAVVCGERRLTFAQLESRANQLAHHYTSRGLGRGSHIGIYSRNGIEALEAMLAAYKIRAVPVNVNFRYVPAELRYIFDNADLAALVHERRFSDKVAEVRPEFPDLREVLVIEDGTDLDHDGTEYESALFGQSGARDFPERSADDLYLLYTGGTTGMPKGVMWRHEDVWRVLGGGIDFMTGEAMQDEWQQARAGAESGGLVRLPAAPFIHGAAQWASFGNLFACSPVVFVPQFDAHEVWRAIEREGVNVLAITGDAMARPLIEAYHEGGYDASSLVAISSSAALFSPSVQRQYVEALPNVVLTDSIGSSETGFSGIGVVTGDGEQSGGPRVQADSSTTVLRDDGTFAEPGEVGWLARSGHVPLGYYKDEEKTRKVFVEIDGTRYVVPGDYARIEDDGTVTMLGRGSVSINTGGEKVYPEEVEAALKSHEDVFDALVVGVPDERMGQRVAAVVQPRPGARPELADLDAHVRQWIAGYKVPRSLWLVDQIARSPSGKPDYPWAQQHTATHPPTEVREPATAPEPR</sequence>
<protein>
    <submittedName>
        <fullName evidence="4">Acyl-CoA synthetase (AMP-forming)/AMP-acid ligase II</fullName>
    </submittedName>
</protein>
<dbReference type="InterPro" id="IPR020845">
    <property type="entry name" value="AMP-binding_CS"/>
</dbReference>
<dbReference type="Gene3D" id="3.40.50.12780">
    <property type="entry name" value="N-terminal domain of ligase-like"/>
    <property type="match status" value="1"/>
</dbReference>
<evidence type="ECO:0000259" key="3">
    <source>
        <dbReference type="Pfam" id="PF13193"/>
    </source>
</evidence>
<feature type="domain" description="AMP-dependent synthetase/ligase" evidence="2">
    <location>
        <begin position="9"/>
        <end position="383"/>
    </location>
</feature>
<accession>A0A853AMV1</accession>
<dbReference type="Proteomes" id="UP000587002">
    <property type="component" value="Unassembled WGS sequence"/>
</dbReference>
<reference evidence="4 5" key="1">
    <citation type="submission" date="2020-07" db="EMBL/GenBank/DDBJ databases">
        <title>Sequencing the genomes of 1000 actinobacteria strains.</title>
        <authorList>
            <person name="Klenk H.-P."/>
        </authorList>
    </citation>
    <scope>NUCLEOTIDE SEQUENCE [LARGE SCALE GENOMIC DNA]</scope>
    <source>
        <strain evidence="4 5">DSM 44065</strain>
    </source>
</reference>
<dbReference type="InterPro" id="IPR045851">
    <property type="entry name" value="AMP-bd_C_sf"/>
</dbReference>
<dbReference type="Pfam" id="PF00501">
    <property type="entry name" value="AMP-binding"/>
    <property type="match status" value="1"/>
</dbReference>
<dbReference type="RefSeq" id="WP_179723378.1">
    <property type="nucleotide sequence ID" value="NZ_BAABFH010000001.1"/>
</dbReference>
<evidence type="ECO:0000256" key="1">
    <source>
        <dbReference type="SAM" id="MobiDB-lite"/>
    </source>
</evidence>
<dbReference type="Pfam" id="PF13193">
    <property type="entry name" value="AMP-binding_C"/>
    <property type="match status" value="1"/>
</dbReference>
<organism evidence="4 5">
    <name type="scientific">Saccharopolyspora hordei</name>
    <dbReference type="NCBI Taxonomy" id="1838"/>
    <lineage>
        <taxon>Bacteria</taxon>
        <taxon>Bacillati</taxon>
        <taxon>Actinomycetota</taxon>
        <taxon>Actinomycetes</taxon>
        <taxon>Pseudonocardiales</taxon>
        <taxon>Pseudonocardiaceae</taxon>
        <taxon>Saccharopolyspora</taxon>
    </lineage>
</organism>
<dbReference type="GO" id="GO:0016878">
    <property type="term" value="F:acid-thiol ligase activity"/>
    <property type="evidence" value="ECO:0007669"/>
    <property type="project" value="UniProtKB-ARBA"/>
</dbReference>